<name>A0ABR7T200_HELCL</name>
<dbReference type="Pfam" id="PF00753">
    <property type="entry name" value="Lactamase_B"/>
    <property type="match status" value="1"/>
</dbReference>
<evidence type="ECO:0000313" key="2">
    <source>
        <dbReference type="EMBL" id="MBC9784799.1"/>
    </source>
</evidence>
<dbReference type="SUPFAM" id="SSF56281">
    <property type="entry name" value="Metallo-hydrolase/oxidoreductase"/>
    <property type="match status" value="1"/>
</dbReference>
<accession>A0ABR7T200</accession>
<dbReference type="RefSeq" id="WP_188040081.1">
    <property type="nucleotide sequence ID" value="NZ_JACVHF010000008.1"/>
</dbReference>
<protein>
    <submittedName>
        <fullName evidence="2">MBL fold metallo-hydrolase</fullName>
    </submittedName>
</protein>
<organism evidence="2 3">
    <name type="scientific">Heliobacterium chlorum</name>
    <dbReference type="NCBI Taxonomy" id="2698"/>
    <lineage>
        <taxon>Bacteria</taxon>
        <taxon>Bacillati</taxon>
        <taxon>Bacillota</taxon>
        <taxon>Clostridia</taxon>
        <taxon>Eubacteriales</taxon>
        <taxon>Heliobacteriaceae</taxon>
        <taxon>Heliobacterium</taxon>
    </lineage>
</organism>
<comment type="caution">
    <text evidence="2">The sequence shown here is derived from an EMBL/GenBank/DDBJ whole genome shotgun (WGS) entry which is preliminary data.</text>
</comment>
<sequence length="331" mass="37630">MARIVPITLPTPYQIGDVNVYFVEDERPMLIDAGPPDEAARTILRDKLKALGYEFRDLKGIVVTHFHPDHFGLAQVIAAEAGIPIHMHPLELYLQRTRSEKAQKVFRGWELPATWDSRRIDPSRWIPSSYRPAGVTFVPVDDDEMINTGEMNFEIHFAPGHSLGHVVLREKGTGWLFSGDTIMQKVVPNPFIYHVEGERVPTLPIYLESLHKLRGLTVNKVFPAHGEPFEDLPAVIEAICEHFLQKTADVYEILREIGEGSLLQISQQLYPLHIDREAYMVMSKTLGCLDMLKRIDVVRSASDHYTLHSAEDNDSGKRELREQLKGLILPK</sequence>
<evidence type="ECO:0000259" key="1">
    <source>
        <dbReference type="SMART" id="SM00849"/>
    </source>
</evidence>
<dbReference type="PANTHER" id="PTHR23131:SF4">
    <property type="entry name" value="METALLO-BETA-LACTAMASE SUPERFAMILY POTEIN"/>
    <property type="match status" value="1"/>
</dbReference>
<dbReference type="Proteomes" id="UP000617402">
    <property type="component" value="Unassembled WGS sequence"/>
</dbReference>
<dbReference type="InterPro" id="IPR036866">
    <property type="entry name" value="RibonucZ/Hydroxyglut_hydro"/>
</dbReference>
<dbReference type="InterPro" id="IPR050662">
    <property type="entry name" value="Sec-metab_biosynth-thioest"/>
</dbReference>
<proteinExistence type="predicted"/>
<reference evidence="2 3" key="1">
    <citation type="submission" date="2020-07" db="EMBL/GenBank/DDBJ databases">
        <title>Draft whole-genome sequence of Heliobacterium chlorum DSM 3682, type strain.</title>
        <authorList>
            <person name="Kyndt J.A."/>
            <person name="Meyer T.E."/>
            <person name="Imhoff J.F."/>
        </authorList>
    </citation>
    <scope>NUCLEOTIDE SEQUENCE [LARGE SCALE GENOMIC DNA]</scope>
    <source>
        <strain evidence="2 3">DSM 3682</strain>
    </source>
</reference>
<evidence type="ECO:0000313" key="3">
    <source>
        <dbReference type="Proteomes" id="UP000617402"/>
    </source>
</evidence>
<dbReference type="PANTHER" id="PTHR23131">
    <property type="entry name" value="ENDORIBONUCLEASE LACTB2"/>
    <property type="match status" value="1"/>
</dbReference>
<dbReference type="Gene3D" id="3.60.15.10">
    <property type="entry name" value="Ribonuclease Z/Hydroxyacylglutathione hydrolase-like"/>
    <property type="match status" value="1"/>
</dbReference>
<keyword evidence="3" id="KW-1185">Reference proteome</keyword>
<dbReference type="InterPro" id="IPR001279">
    <property type="entry name" value="Metallo-B-lactamas"/>
</dbReference>
<gene>
    <name evidence="2" type="ORF">H1S01_09775</name>
</gene>
<feature type="domain" description="Metallo-beta-lactamase" evidence="1">
    <location>
        <begin position="17"/>
        <end position="225"/>
    </location>
</feature>
<dbReference type="EMBL" id="JACVHF010000008">
    <property type="protein sequence ID" value="MBC9784799.1"/>
    <property type="molecule type" value="Genomic_DNA"/>
</dbReference>
<dbReference type="SMART" id="SM00849">
    <property type="entry name" value="Lactamase_B"/>
    <property type="match status" value="1"/>
</dbReference>